<name>A0A645AVF8_9ZZZZ</name>
<dbReference type="GO" id="GO:0003677">
    <property type="term" value="F:DNA binding"/>
    <property type="evidence" value="ECO:0007669"/>
    <property type="project" value="InterPro"/>
</dbReference>
<sequence>MRKCLKEIRESKGMHHNDVADRAGISRPYYTRIENGQHQVPIKTAKKIAKVLDFDWPLFYDQPAEKTG</sequence>
<dbReference type="Gene3D" id="1.10.260.40">
    <property type="entry name" value="lambda repressor-like DNA-binding domains"/>
    <property type="match status" value="1"/>
</dbReference>
<dbReference type="SMART" id="SM00530">
    <property type="entry name" value="HTH_XRE"/>
    <property type="match status" value="1"/>
</dbReference>
<evidence type="ECO:0000313" key="2">
    <source>
        <dbReference type="EMBL" id="MPM53534.1"/>
    </source>
</evidence>
<gene>
    <name evidence="2" type="ORF">SDC9_100302</name>
</gene>
<dbReference type="CDD" id="cd00093">
    <property type="entry name" value="HTH_XRE"/>
    <property type="match status" value="1"/>
</dbReference>
<organism evidence="2">
    <name type="scientific">bioreactor metagenome</name>
    <dbReference type="NCBI Taxonomy" id="1076179"/>
    <lineage>
        <taxon>unclassified sequences</taxon>
        <taxon>metagenomes</taxon>
        <taxon>ecological metagenomes</taxon>
    </lineage>
</organism>
<dbReference type="InterPro" id="IPR001387">
    <property type="entry name" value="Cro/C1-type_HTH"/>
</dbReference>
<feature type="domain" description="HTH cro/C1-type" evidence="1">
    <location>
        <begin position="5"/>
        <end position="59"/>
    </location>
</feature>
<dbReference type="SUPFAM" id="SSF47413">
    <property type="entry name" value="lambda repressor-like DNA-binding domains"/>
    <property type="match status" value="1"/>
</dbReference>
<evidence type="ECO:0000259" key="1">
    <source>
        <dbReference type="PROSITE" id="PS50943"/>
    </source>
</evidence>
<proteinExistence type="predicted"/>
<reference evidence="2" key="1">
    <citation type="submission" date="2019-08" db="EMBL/GenBank/DDBJ databases">
        <authorList>
            <person name="Kucharzyk K."/>
            <person name="Murdoch R.W."/>
            <person name="Higgins S."/>
            <person name="Loffler F."/>
        </authorList>
    </citation>
    <scope>NUCLEOTIDE SEQUENCE</scope>
</reference>
<dbReference type="AlphaFoldDB" id="A0A645AVF8"/>
<dbReference type="PROSITE" id="PS50943">
    <property type="entry name" value="HTH_CROC1"/>
    <property type="match status" value="1"/>
</dbReference>
<accession>A0A645AVF8</accession>
<dbReference type="Pfam" id="PF01381">
    <property type="entry name" value="HTH_3"/>
    <property type="match status" value="1"/>
</dbReference>
<dbReference type="InterPro" id="IPR010982">
    <property type="entry name" value="Lambda_DNA-bd_dom_sf"/>
</dbReference>
<dbReference type="EMBL" id="VSSQ01014384">
    <property type="protein sequence ID" value="MPM53534.1"/>
    <property type="molecule type" value="Genomic_DNA"/>
</dbReference>
<comment type="caution">
    <text evidence="2">The sequence shown here is derived from an EMBL/GenBank/DDBJ whole genome shotgun (WGS) entry which is preliminary data.</text>
</comment>
<protein>
    <recommendedName>
        <fullName evidence="1">HTH cro/C1-type domain-containing protein</fullName>
    </recommendedName>
</protein>